<keyword evidence="3" id="KW-1185">Reference proteome</keyword>
<dbReference type="AlphaFoldDB" id="A0A0C3ABZ9"/>
<reference evidence="3" key="2">
    <citation type="submission" date="2015-01" db="EMBL/GenBank/DDBJ databases">
        <title>Evolutionary Origins and Diversification of the Mycorrhizal Mutualists.</title>
        <authorList>
            <consortium name="DOE Joint Genome Institute"/>
            <consortium name="Mycorrhizal Genomics Consortium"/>
            <person name="Kohler A."/>
            <person name="Kuo A."/>
            <person name="Nagy L.G."/>
            <person name="Floudas D."/>
            <person name="Copeland A."/>
            <person name="Barry K.W."/>
            <person name="Cichocki N."/>
            <person name="Veneault-Fourrey C."/>
            <person name="LaButti K."/>
            <person name="Lindquist E.A."/>
            <person name="Lipzen A."/>
            <person name="Lundell T."/>
            <person name="Morin E."/>
            <person name="Murat C."/>
            <person name="Riley R."/>
            <person name="Ohm R."/>
            <person name="Sun H."/>
            <person name="Tunlid A."/>
            <person name="Henrissat B."/>
            <person name="Grigoriev I.V."/>
            <person name="Hibbett D.S."/>
            <person name="Martin F."/>
        </authorList>
    </citation>
    <scope>NUCLEOTIDE SEQUENCE [LARGE SCALE GENOMIC DNA]</scope>
    <source>
        <strain evidence="3">MAFF 305830</strain>
    </source>
</reference>
<gene>
    <name evidence="2" type="ORF">M408DRAFT_293128</name>
</gene>
<protein>
    <submittedName>
        <fullName evidence="2">Uncharacterized protein</fullName>
    </submittedName>
</protein>
<evidence type="ECO:0000256" key="1">
    <source>
        <dbReference type="SAM" id="MobiDB-lite"/>
    </source>
</evidence>
<evidence type="ECO:0000313" key="2">
    <source>
        <dbReference type="EMBL" id="KIM22155.1"/>
    </source>
</evidence>
<feature type="compositionally biased region" description="Low complexity" evidence="1">
    <location>
        <begin position="107"/>
        <end position="116"/>
    </location>
</feature>
<dbReference type="EMBL" id="KN824362">
    <property type="protein sequence ID" value="KIM22155.1"/>
    <property type="molecule type" value="Genomic_DNA"/>
</dbReference>
<proteinExistence type="predicted"/>
<evidence type="ECO:0000313" key="3">
    <source>
        <dbReference type="Proteomes" id="UP000054097"/>
    </source>
</evidence>
<sequence>MLLGDSTVVRLISRLKSRVDNLKAIFVHIDNSAYPPLVVRETLIKYFHKLCREQPGVVSVRYSFDSFNVFLSRSMELSRAANPNLPDEEYDTSLAKVISPIEEDDTSVSSGSLSTSEGGGGD</sequence>
<accession>A0A0C3ABZ9</accession>
<feature type="region of interest" description="Disordered" evidence="1">
    <location>
        <begin position="99"/>
        <end position="122"/>
    </location>
</feature>
<organism evidence="2 3">
    <name type="scientific">Serendipita vermifera MAFF 305830</name>
    <dbReference type="NCBI Taxonomy" id="933852"/>
    <lineage>
        <taxon>Eukaryota</taxon>
        <taxon>Fungi</taxon>
        <taxon>Dikarya</taxon>
        <taxon>Basidiomycota</taxon>
        <taxon>Agaricomycotina</taxon>
        <taxon>Agaricomycetes</taxon>
        <taxon>Sebacinales</taxon>
        <taxon>Serendipitaceae</taxon>
        <taxon>Serendipita</taxon>
    </lineage>
</organism>
<dbReference type="Proteomes" id="UP000054097">
    <property type="component" value="Unassembled WGS sequence"/>
</dbReference>
<reference evidence="2 3" key="1">
    <citation type="submission" date="2014-04" db="EMBL/GenBank/DDBJ databases">
        <authorList>
            <consortium name="DOE Joint Genome Institute"/>
            <person name="Kuo A."/>
            <person name="Zuccaro A."/>
            <person name="Kohler A."/>
            <person name="Nagy L.G."/>
            <person name="Floudas D."/>
            <person name="Copeland A."/>
            <person name="Barry K.W."/>
            <person name="Cichocki N."/>
            <person name="Veneault-Fourrey C."/>
            <person name="LaButti K."/>
            <person name="Lindquist E.A."/>
            <person name="Lipzen A."/>
            <person name="Lundell T."/>
            <person name="Morin E."/>
            <person name="Murat C."/>
            <person name="Sun H."/>
            <person name="Tunlid A."/>
            <person name="Henrissat B."/>
            <person name="Grigoriev I.V."/>
            <person name="Hibbett D.S."/>
            <person name="Martin F."/>
            <person name="Nordberg H.P."/>
            <person name="Cantor M.N."/>
            <person name="Hua S.X."/>
        </authorList>
    </citation>
    <scope>NUCLEOTIDE SEQUENCE [LARGE SCALE GENOMIC DNA]</scope>
    <source>
        <strain evidence="2 3">MAFF 305830</strain>
    </source>
</reference>
<dbReference type="HOGENOM" id="CLU_2028171_0_0_1"/>
<name>A0A0C3ABZ9_SERVB</name>